<sequence length="97" mass="10935">MNLLRFMLAALIVEALWETTKMFWQNGKFSYDRLGALAFGELIAVGCNIDFMNAVGLPTNIPYMGVILTGVLISRGSNFMHDFLDSINNFQRRNIGK</sequence>
<dbReference type="Proteomes" id="UP000537131">
    <property type="component" value="Unassembled WGS sequence"/>
</dbReference>
<reference evidence="1 2" key="1">
    <citation type="submission" date="2020-04" db="EMBL/GenBank/DDBJ databases">
        <authorList>
            <person name="Doyle D.A."/>
        </authorList>
    </citation>
    <scope>NUCLEOTIDE SEQUENCE [LARGE SCALE GENOMIC DNA]</scope>
    <source>
        <strain evidence="1 2">P21</strain>
    </source>
</reference>
<gene>
    <name evidence="1" type="ORF">HBE96_19865</name>
</gene>
<dbReference type="RefSeq" id="WP_169299448.1">
    <property type="nucleotide sequence ID" value="NZ_JABBNI010000058.1"/>
</dbReference>
<dbReference type="AlphaFoldDB" id="A0A7Y0EKQ4"/>
<keyword evidence="2" id="KW-1185">Reference proteome</keyword>
<comment type="caution">
    <text evidence="1">The sequence shown here is derived from an EMBL/GenBank/DDBJ whole genome shotgun (WGS) entry which is preliminary data.</text>
</comment>
<name>A0A7Y0EKQ4_9CLOT</name>
<organism evidence="1 2">
    <name type="scientific">Clostridium muellerianum</name>
    <dbReference type="NCBI Taxonomy" id="2716538"/>
    <lineage>
        <taxon>Bacteria</taxon>
        <taxon>Bacillati</taxon>
        <taxon>Bacillota</taxon>
        <taxon>Clostridia</taxon>
        <taxon>Eubacteriales</taxon>
        <taxon>Clostridiaceae</taxon>
        <taxon>Clostridium</taxon>
    </lineage>
</organism>
<evidence type="ECO:0000313" key="2">
    <source>
        <dbReference type="Proteomes" id="UP000537131"/>
    </source>
</evidence>
<proteinExistence type="predicted"/>
<dbReference type="EMBL" id="JABBNI010000058">
    <property type="protein sequence ID" value="NMM64857.1"/>
    <property type="molecule type" value="Genomic_DNA"/>
</dbReference>
<protein>
    <submittedName>
        <fullName evidence="1">Uncharacterized protein</fullName>
    </submittedName>
</protein>
<evidence type="ECO:0000313" key="1">
    <source>
        <dbReference type="EMBL" id="NMM64857.1"/>
    </source>
</evidence>
<accession>A0A7Y0EKQ4</accession>
<reference evidence="1 2" key="2">
    <citation type="submission" date="2020-06" db="EMBL/GenBank/DDBJ databases">
        <title>Complete Genome Sequence of Clostridium muelleri sp. nov. P21T, an Acid-Alcohol Producing Acetogen Isolated from Old Hay.</title>
        <authorList>
            <person name="Duncan K.E."/>
            <person name="Tanner R.S."/>
        </authorList>
    </citation>
    <scope>NUCLEOTIDE SEQUENCE [LARGE SCALE GENOMIC DNA]</scope>
    <source>
        <strain evidence="1 2">P21</strain>
    </source>
</reference>